<evidence type="ECO:0000256" key="8">
    <source>
        <dbReference type="ARBA" id="ARBA00052233"/>
    </source>
</evidence>
<dbReference type="Gene3D" id="3.40.1180.10">
    <property type="entry name" value="Decaprenyl diphosphate synthase-like"/>
    <property type="match status" value="1"/>
</dbReference>
<dbReference type="Pfam" id="PF03171">
    <property type="entry name" value="2OG-FeII_Oxy"/>
    <property type="match status" value="2"/>
</dbReference>
<dbReference type="InterPro" id="IPR005123">
    <property type="entry name" value="Oxoglu/Fe-dep_dioxygenase_dom"/>
</dbReference>
<evidence type="ECO:0000313" key="10">
    <source>
        <dbReference type="EnsemblPlants" id="AUR62024723-RA:cds"/>
    </source>
</evidence>
<keyword evidence="5" id="KW-0223">Dioxygenase</keyword>
<keyword evidence="7" id="KW-0408">Iron</keyword>
<dbReference type="PANTHER" id="PTHR47991">
    <property type="entry name" value="OXOGLUTARATE/IRON-DEPENDENT DIOXYGENASE"/>
    <property type="match status" value="1"/>
</dbReference>
<dbReference type="SUPFAM" id="SSF64005">
    <property type="entry name" value="Undecaprenyl diphosphate synthase"/>
    <property type="match status" value="1"/>
</dbReference>
<name>A0A803M7Q8_CHEQI</name>
<dbReference type="GO" id="GO:0005737">
    <property type="term" value="C:cytoplasm"/>
    <property type="evidence" value="ECO:0007669"/>
    <property type="project" value="UniProtKB-ARBA"/>
</dbReference>
<keyword evidence="11" id="KW-1185">Reference proteome</keyword>
<reference evidence="10" key="1">
    <citation type="journal article" date="2017" name="Nature">
        <title>The genome of Chenopodium quinoa.</title>
        <authorList>
            <person name="Jarvis D.E."/>
            <person name="Ho Y.S."/>
            <person name="Lightfoot D.J."/>
            <person name="Schmoeckel S.M."/>
            <person name="Li B."/>
            <person name="Borm T.J.A."/>
            <person name="Ohyanagi H."/>
            <person name="Mineta K."/>
            <person name="Michell C.T."/>
            <person name="Saber N."/>
            <person name="Kharbatia N.M."/>
            <person name="Rupper R.R."/>
            <person name="Sharp A.R."/>
            <person name="Dally N."/>
            <person name="Boughton B.A."/>
            <person name="Woo Y.H."/>
            <person name="Gao G."/>
            <person name="Schijlen E.G.W.M."/>
            <person name="Guo X."/>
            <person name="Momin A.A."/>
            <person name="Negrao S."/>
            <person name="Al-Babili S."/>
            <person name="Gehring C."/>
            <person name="Roessner U."/>
            <person name="Jung C."/>
            <person name="Murphy K."/>
            <person name="Arold S.T."/>
            <person name="Gojobori T."/>
            <person name="van der Linden C.G."/>
            <person name="van Loo E.N."/>
            <person name="Jellen E.N."/>
            <person name="Maughan P.J."/>
            <person name="Tester M."/>
        </authorList>
    </citation>
    <scope>NUCLEOTIDE SEQUENCE [LARGE SCALE GENOMIC DNA]</scope>
    <source>
        <strain evidence="10">cv. PI 614886</strain>
    </source>
</reference>
<dbReference type="CDD" id="cd00475">
    <property type="entry name" value="Cis_IPPS"/>
    <property type="match status" value="1"/>
</dbReference>
<dbReference type="Gramene" id="AUR62024723-RA">
    <property type="protein sequence ID" value="AUR62024723-RA:cds"/>
    <property type="gene ID" value="AUR62024723"/>
</dbReference>
<dbReference type="InterPro" id="IPR044861">
    <property type="entry name" value="IPNS-like_FE2OG_OXY"/>
</dbReference>
<sequence length="940" mass="106361">MEKKIVSSWFNGKSLPKNYIIPPEKRPGEISYPACEIPVIDLFKANGNDRKVVVDQIIKACKNFGFFQVINHGVAKEVMEDAMKVFREFFELPFEEKSHLYSEESNVKCRLYTSSFDYANEEIHYWRDCLKHNCAPLEDCIDSWPRNPPRYREVVAKYSTQVRELGLRLLDLICEGLELESGFFGNGYDENSFVSVNHYPPCPDPRLTLGLPKHCDPNVITLLLQDTIPGLQVCVDNKWLLVKPCPDAFVVNMGYQMQIISNGKLKSAEHRVVTNTQKARTTAAYFILPSKNCIIQPAKALVKMGDSPLYKQFQYAEFIETFKAHSTWEPAKVLELFENQHWSDGTTLPESYVFPPEKRPGKQVVPTSSNVPVIDLGKGEGENRKETIQKIIEASNEFGFFQVINHGVSRKVVDETREIFKEFFELPKEEISKFYSSDISKKCIVNTSNIDFDKEDIHNWRDSVRLLCTPLEECIKSWPEKPSRCRKVVGEYVREVGKLGSGLLELISEGLGLEPGCFANELSANHVMAVHHYPPCPDPSLTLGTRKHSDPGLITFVLQGNVPGLQVLKDGKWIGVEAIPNAFVVNIGYSNGKLRSAEHRAVTNKDDERFTVVSFIEPTRDCIVEPAKALVDANNPQLYAGVHGSLFSNYHSQNFGMMGHKENQDSLTSNLGNIVRRCLFGVLSMGPIPDHIAFIMDGNRRYSRRLKLEEGAGHKLGFTALMSMLKYCYELEVKYITVYAFSIDNFKRRPEEVKFLMELIQEKVESLLKEDSIVNQYGVRVHFIGDLRLLDDSVRLAAEKAMAATAGNSKAVLSICIAYTSTNEIVNAVQQSCEEKWDELRILDSCGAAYGLTDYTGNGHTTEKHSIGVMDIEKHMYMKVAPNPDIVVRTSGENRLSNFLIWQSAHSILYSPSVLWPEIGLWHLVWAVLNFQRNQACSGK</sequence>
<feature type="domain" description="Fe2OG dioxygenase" evidence="9">
    <location>
        <begin position="523"/>
        <end position="618"/>
    </location>
</feature>
<dbReference type="Pfam" id="PF01255">
    <property type="entry name" value="Prenyltransf"/>
    <property type="match status" value="1"/>
</dbReference>
<dbReference type="InterPro" id="IPR018520">
    <property type="entry name" value="UPP_synth-like_CS"/>
</dbReference>
<dbReference type="InterPro" id="IPR026992">
    <property type="entry name" value="DIOX_N"/>
</dbReference>
<dbReference type="Proteomes" id="UP000596660">
    <property type="component" value="Unplaced"/>
</dbReference>
<accession>A0A803M7Q8</accession>
<dbReference type="HAMAP" id="MF_01139">
    <property type="entry name" value="ISPT"/>
    <property type="match status" value="1"/>
</dbReference>
<dbReference type="InterPro" id="IPR001441">
    <property type="entry name" value="UPP_synth-like"/>
</dbReference>
<evidence type="ECO:0000256" key="2">
    <source>
        <dbReference type="ARBA" id="ARBA00008056"/>
    </source>
</evidence>
<dbReference type="InterPro" id="IPR036424">
    <property type="entry name" value="UPP_synth-like_sf"/>
</dbReference>
<comment type="catalytic activity">
    <reaction evidence="8">
        <text>salicylate + NADH + O2 + H(+) = 2,3-dihydroxybenzoate + NAD(+) + H2O</text>
        <dbReference type="Rhea" id="RHEA:51792"/>
        <dbReference type="ChEBI" id="CHEBI:15377"/>
        <dbReference type="ChEBI" id="CHEBI:15378"/>
        <dbReference type="ChEBI" id="CHEBI:15379"/>
        <dbReference type="ChEBI" id="CHEBI:30762"/>
        <dbReference type="ChEBI" id="CHEBI:36654"/>
        <dbReference type="ChEBI" id="CHEBI:57540"/>
        <dbReference type="ChEBI" id="CHEBI:57945"/>
    </reaction>
</comment>
<dbReference type="PROSITE" id="PS01066">
    <property type="entry name" value="UPP_SYNTHASE"/>
    <property type="match status" value="1"/>
</dbReference>
<dbReference type="GO" id="GO:0016765">
    <property type="term" value="F:transferase activity, transferring alkyl or aryl (other than methyl) groups"/>
    <property type="evidence" value="ECO:0007669"/>
    <property type="project" value="InterPro"/>
</dbReference>
<keyword evidence="6" id="KW-0560">Oxidoreductase</keyword>
<dbReference type="InterPro" id="IPR050295">
    <property type="entry name" value="Plant_2OG-oxidoreductases"/>
</dbReference>
<dbReference type="SUPFAM" id="SSF51197">
    <property type="entry name" value="Clavaminate synthase-like"/>
    <property type="match status" value="2"/>
</dbReference>
<dbReference type="GO" id="GO:0046872">
    <property type="term" value="F:metal ion binding"/>
    <property type="evidence" value="ECO:0007669"/>
    <property type="project" value="UniProtKB-KW"/>
</dbReference>
<evidence type="ECO:0000256" key="6">
    <source>
        <dbReference type="ARBA" id="ARBA00023002"/>
    </source>
</evidence>
<evidence type="ECO:0000313" key="11">
    <source>
        <dbReference type="Proteomes" id="UP000596660"/>
    </source>
</evidence>
<dbReference type="GO" id="GO:0051213">
    <property type="term" value="F:dioxygenase activity"/>
    <property type="evidence" value="ECO:0007669"/>
    <property type="project" value="UniProtKB-KW"/>
</dbReference>
<protein>
    <recommendedName>
        <fullName evidence="9">Fe2OG dioxygenase domain-containing protein</fullName>
    </recommendedName>
</protein>
<dbReference type="InterPro" id="IPR027443">
    <property type="entry name" value="IPNS-like_sf"/>
</dbReference>
<dbReference type="NCBIfam" id="TIGR00055">
    <property type="entry name" value="uppS"/>
    <property type="match status" value="1"/>
</dbReference>
<evidence type="ECO:0000256" key="7">
    <source>
        <dbReference type="ARBA" id="ARBA00023004"/>
    </source>
</evidence>
<comment type="similarity">
    <text evidence="2">Belongs to the iron/ascorbate-dependent oxidoreductase family.</text>
</comment>
<dbReference type="PROSITE" id="PS51471">
    <property type="entry name" value="FE2OG_OXY"/>
    <property type="match status" value="2"/>
</dbReference>
<organism evidence="10 11">
    <name type="scientific">Chenopodium quinoa</name>
    <name type="common">Quinoa</name>
    <dbReference type="NCBI Taxonomy" id="63459"/>
    <lineage>
        <taxon>Eukaryota</taxon>
        <taxon>Viridiplantae</taxon>
        <taxon>Streptophyta</taxon>
        <taxon>Embryophyta</taxon>
        <taxon>Tracheophyta</taxon>
        <taxon>Spermatophyta</taxon>
        <taxon>Magnoliopsida</taxon>
        <taxon>eudicotyledons</taxon>
        <taxon>Gunneridae</taxon>
        <taxon>Pentapetalae</taxon>
        <taxon>Caryophyllales</taxon>
        <taxon>Chenopodiaceae</taxon>
        <taxon>Chenopodioideae</taxon>
        <taxon>Atripliceae</taxon>
        <taxon>Chenopodium</taxon>
    </lineage>
</organism>
<evidence type="ECO:0000256" key="3">
    <source>
        <dbReference type="ARBA" id="ARBA00022679"/>
    </source>
</evidence>
<proteinExistence type="inferred from homology"/>
<dbReference type="Gene3D" id="2.60.120.330">
    <property type="entry name" value="B-lactam Antibiotic, Isopenicillin N Synthase, Chain"/>
    <property type="match status" value="2"/>
</dbReference>
<evidence type="ECO:0000256" key="4">
    <source>
        <dbReference type="ARBA" id="ARBA00022723"/>
    </source>
</evidence>
<reference evidence="10" key="2">
    <citation type="submission" date="2021-03" db="UniProtKB">
        <authorList>
            <consortium name="EnsemblPlants"/>
        </authorList>
    </citation>
    <scope>IDENTIFICATION</scope>
</reference>
<comment type="cofactor">
    <cofactor evidence="1">
        <name>L-ascorbate</name>
        <dbReference type="ChEBI" id="CHEBI:38290"/>
    </cofactor>
</comment>
<dbReference type="AlphaFoldDB" id="A0A803M7Q8"/>
<evidence type="ECO:0000256" key="5">
    <source>
        <dbReference type="ARBA" id="ARBA00022964"/>
    </source>
</evidence>
<dbReference type="Pfam" id="PF14226">
    <property type="entry name" value="DIOX_N"/>
    <property type="match status" value="2"/>
</dbReference>
<dbReference type="FunFam" id="2.60.120.330:FF:000007">
    <property type="entry name" value="Protein DMR6-like oxygenase 2"/>
    <property type="match status" value="1"/>
</dbReference>
<dbReference type="GO" id="GO:0002229">
    <property type="term" value="P:defense response to oomycetes"/>
    <property type="evidence" value="ECO:0007669"/>
    <property type="project" value="UniProtKB-ARBA"/>
</dbReference>
<keyword evidence="4" id="KW-0479">Metal-binding</keyword>
<evidence type="ECO:0000256" key="1">
    <source>
        <dbReference type="ARBA" id="ARBA00001961"/>
    </source>
</evidence>
<keyword evidence="3" id="KW-0808">Transferase</keyword>
<evidence type="ECO:0000259" key="9">
    <source>
        <dbReference type="PROSITE" id="PS51471"/>
    </source>
</evidence>
<feature type="domain" description="Fe2OG dioxygenase" evidence="9">
    <location>
        <begin position="189"/>
        <end position="289"/>
    </location>
</feature>
<dbReference type="EnsemblPlants" id="AUR62024723-RA">
    <property type="protein sequence ID" value="AUR62024723-RA:cds"/>
    <property type="gene ID" value="AUR62024723"/>
</dbReference>